<protein>
    <submittedName>
        <fullName evidence="1">Uncharacterized protein</fullName>
    </submittedName>
</protein>
<dbReference type="Proteomes" id="UP000031586">
    <property type="component" value="Unassembled WGS sequence"/>
</dbReference>
<reference evidence="1 2" key="1">
    <citation type="submission" date="2014-07" db="EMBL/GenBank/DDBJ databases">
        <title>Unique and conserved regions in Vibrio harveyi and related species in comparison with the shrimp pathogen Vibrio harveyi CAIM 1792.</title>
        <authorList>
            <person name="Espinoza-Valles I."/>
            <person name="Vora G."/>
            <person name="Leekitcharoenphon P."/>
            <person name="Ussery D."/>
            <person name="Hoj L."/>
            <person name="Gomez-Gil B."/>
        </authorList>
    </citation>
    <scope>NUCLEOTIDE SEQUENCE [LARGE SCALE GENOMIC DNA]</scope>
    <source>
        <strain evidence="2">CAIM 1854 / LMG 25443</strain>
    </source>
</reference>
<accession>A0A0C1W7F7</accession>
<dbReference type="EMBL" id="JPRD01000023">
    <property type="protein sequence ID" value="KIF52312.1"/>
    <property type="molecule type" value="Genomic_DNA"/>
</dbReference>
<evidence type="ECO:0000313" key="1">
    <source>
        <dbReference type="EMBL" id="KIF52312.1"/>
    </source>
</evidence>
<evidence type="ECO:0000313" key="2">
    <source>
        <dbReference type="Proteomes" id="UP000031586"/>
    </source>
</evidence>
<gene>
    <name evidence="1" type="ORF">H735_14280</name>
</gene>
<name>A0A0C1W7F7_9VIBR</name>
<dbReference type="AlphaFoldDB" id="A0A0C1W7F7"/>
<dbReference type="PATRIC" id="fig|1229493.5.peg.2001"/>
<organism evidence="1 2">
    <name type="scientific">Vibrio owensii CAIM 1854 = LMG 25443</name>
    <dbReference type="NCBI Taxonomy" id="1229493"/>
    <lineage>
        <taxon>Bacteria</taxon>
        <taxon>Pseudomonadati</taxon>
        <taxon>Pseudomonadota</taxon>
        <taxon>Gammaproteobacteria</taxon>
        <taxon>Vibrionales</taxon>
        <taxon>Vibrionaceae</taxon>
        <taxon>Vibrio</taxon>
    </lineage>
</organism>
<comment type="caution">
    <text evidence="1">The sequence shown here is derived from an EMBL/GenBank/DDBJ whole genome shotgun (WGS) entry which is preliminary data.</text>
</comment>
<proteinExistence type="predicted"/>
<sequence length="78" mass="9471">MELCWFDNTDIKWSNKEIQLKNILLKTRKIAFILLNKFNLIKKTNIDRYYINDLSNHVRKDIGVQSYEEKSSHYSNYL</sequence>